<dbReference type="HAMAP" id="MF_00835">
    <property type="entry name" value="BioC"/>
    <property type="match status" value="1"/>
</dbReference>
<evidence type="ECO:0000256" key="2">
    <source>
        <dbReference type="ARBA" id="ARBA00022679"/>
    </source>
</evidence>
<dbReference type="GO" id="GO:0008168">
    <property type="term" value="F:methyltransferase activity"/>
    <property type="evidence" value="ECO:0007669"/>
    <property type="project" value="UniProtKB-KW"/>
</dbReference>
<dbReference type="EC" id="2.1.1.197" evidence="5"/>
<gene>
    <name evidence="5" type="primary">bioC</name>
    <name evidence="6" type="ORF">OEZ60_18255</name>
</gene>
<keyword evidence="1 5" id="KW-0489">Methyltransferase</keyword>
<keyword evidence="7" id="KW-1185">Reference proteome</keyword>
<comment type="catalytic activity">
    <reaction evidence="5">
        <text>malonyl-[ACP] + S-adenosyl-L-methionine = malonyl-[ACP] methyl ester + S-adenosyl-L-homocysteine</text>
        <dbReference type="Rhea" id="RHEA:17105"/>
        <dbReference type="Rhea" id="RHEA-COMP:9623"/>
        <dbReference type="Rhea" id="RHEA-COMP:9954"/>
        <dbReference type="ChEBI" id="CHEBI:57856"/>
        <dbReference type="ChEBI" id="CHEBI:59789"/>
        <dbReference type="ChEBI" id="CHEBI:78449"/>
        <dbReference type="ChEBI" id="CHEBI:78845"/>
        <dbReference type="EC" id="2.1.1.197"/>
    </reaction>
</comment>
<protein>
    <recommendedName>
        <fullName evidence="5">Malonyl-[acyl-carrier protein] O-methyltransferase</fullName>
        <shortName evidence="5">Malonyl-ACP O-methyltransferase</shortName>
        <ecNumber evidence="5">2.1.1.197</ecNumber>
    </recommendedName>
    <alternativeName>
        <fullName evidence="5">Biotin synthesis protein BioC</fullName>
    </alternativeName>
</protein>
<dbReference type="Proteomes" id="UP001209535">
    <property type="component" value="Unassembled WGS sequence"/>
</dbReference>
<evidence type="ECO:0000256" key="4">
    <source>
        <dbReference type="ARBA" id="ARBA00022756"/>
    </source>
</evidence>
<name>A0ABT2X7M2_9RHOB</name>
<keyword evidence="3 5" id="KW-0949">S-adenosyl-L-methionine</keyword>
<dbReference type="GO" id="GO:0032259">
    <property type="term" value="P:methylation"/>
    <property type="evidence" value="ECO:0007669"/>
    <property type="project" value="UniProtKB-KW"/>
</dbReference>
<evidence type="ECO:0000256" key="5">
    <source>
        <dbReference type="HAMAP-Rule" id="MF_00835"/>
    </source>
</evidence>
<dbReference type="SUPFAM" id="SSF53335">
    <property type="entry name" value="S-adenosyl-L-methionine-dependent methyltransferases"/>
    <property type="match status" value="1"/>
</dbReference>
<evidence type="ECO:0000313" key="6">
    <source>
        <dbReference type="EMBL" id="MCU9849946.1"/>
    </source>
</evidence>
<evidence type="ECO:0000256" key="1">
    <source>
        <dbReference type="ARBA" id="ARBA00022603"/>
    </source>
</evidence>
<organism evidence="6 7">
    <name type="scientific">Albidovulum salinarum</name>
    <dbReference type="NCBI Taxonomy" id="2984153"/>
    <lineage>
        <taxon>Bacteria</taxon>
        <taxon>Pseudomonadati</taxon>
        <taxon>Pseudomonadota</taxon>
        <taxon>Alphaproteobacteria</taxon>
        <taxon>Rhodobacterales</taxon>
        <taxon>Paracoccaceae</taxon>
        <taxon>Albidovulum</taxon>
    </lineage>
</organism>
<dbReference type="InterPro" id="IPR029063">
    <property type="entry name" value="SAM-dependent_MTases_sf"/>
</dbReference>
<dbReference type="InterPro" id="IPR011814">
    <property type="entry name" value="BioC"/>
</dbReference>
<evidence type="ECO:0000313" key="7">
    <source>
        <dbReference type="Proteomes" id="UP001209535"/>
    </source>
</evidence>
<dbReference type="PANTHER" id="PTHR43861">
    <property type="entry name" value="TRANS-ACONITATE 2-METHYLTRANSFERASE-RELATED"/>
    <property type="match status" value="1"/>
</dbReference>
<dbReference type="RefSeq" id="WP_263339328.1">
    <property type="nucleotide sequence ID" value="NZ_JAOVQO010000019.1"/>
</dbReference>
<dbReference type="Gene3D" id="3.40.50.150">
    <property type="entry name" value="Vaccinia Virus protein VP39"/>
    <property type="match status" value="1"/>
</dbReference>
<proteinExistence type="inferred from homology"/>
<evidence type="ECO:0000256" key="3">
    <source>
        <dbReference type="ARBA" id="ARBA00022691"/>
    </source>
</evidence>
<comment type="similarity">
    <text evidence="5">Belongs to the methyltransferase superfamily.</text>
</comment>
<dbReference type="Pfam" id="PF13489">
    <property type="entry name" value="Methyltransf_23"/>
    <property type="match status" value="1"/>
</dbReference>
<reference evidence="6 7" key="1">
    <citation type="submission" date="2022-10" db="EMBL/GenBank/DDBJ databases">
        <title>Defluviimonas sp. nov., isolated from ocean surface sediments.</title>
        <authorList>
            <person name="He W."/>
            <person name="Wang L."/>
            <person name="Zhang D.-F."/>
        </authorList>
    </citation>
    <scope>NUCLEOTIDE SEQUENCE [LARGE SCALE GENOMIC DNA]</scope>
    <source>
        <strain evidence="6 7">WL0024</strain>
    </source>
</reference>
<keyword evidence="4 5" id="KW-0093">Biotin biosynthesis</keyword>
<sequence length="259" mass="27915">MTARTDSARVHDSFRRSLGSYHAEASVQARIARHLASLLADAGAPNAFDRVFEFGAGTGHLTGALLDRFTVSELTLNDLVSECRPYLAPLVGDRVSGWSFLSGPVEFAPLSGPYDLISSASTVQWLDDPAALLARLANHLRPGGWMALSGFGPGQFAELAELGATGAAPHYATVAEWRGLLPAGVSLVAAEERSDRQHFADLRALLRHLRQTGVNGRTGGAWTRGQLAAIEDAYRQRHSDGGKLRLTYAPVYLILRKEI</sequence>
<comment type="function">
    <text evidence="5">Converts the free carboxyl group of a malonyl-thioester to its methyl ester by transfer of a methyl group from S-adenosyl-L-methionine (SAM). It allows to synthesize pimeloyl-ACP via the fatty acid synthetic pathway.</text>
</comment>
<dbReference type="EMBL" id="JAOVQO010000019">
    <property type="protein sequence ID" value="MCU9849946.1"/>
    <property type="molecule type" value="Genomic_DNA"/>
</dbReference>
<comment type="caution">
    <text evidence="6">The sequence shown here is derived from an EMBL/GenBank/DDBJ whole genome shotgun (WGS) entry which is preliminary data.</text>
</comment>
<dbReference type="PANTHER" id="PTHR43861:SF1">
    <property type="entry name" value="TRANS-ACONITATE 2-METHYLTRANSFERASE"/>
    <property type="match status" value="1"/>
</dbReference>
<keyword evidence="2 5" id="KW-0808">Transferase</keyword>
<dbReference type="CDD" id="cd02440">
    <property type="entry name" value="AdoMet_MTases"/>
    <property type="match status" value="1"/>
</dbReference>
<accession>A0ABT2X7M2</accession>
<comment type="pathway">
    <text evidence="5">Cofactor biosynthesis; biotin biosynthesis.</text>
</comment>